<dbReference type="VEuPathDB" id="FungiDB:PAAG_11452"/>
<gene>
    <name evidence="2" type="ORF">PAAG_11452</name>
</gene>
<evidence type="ECO:0008006" key="4">
    <source>
        <dbReference type="Google" id="ProtNLM"/>
    </source>
</evidence>
<proteinExistence type="predicted"/>
<feature type="region of interest" description="Disordered" evidence="1">
    <location>
        <begin position="242"/>
        <end position="265"/>
    </location>
</feature>
<keyword evidence="3" id="KW-1185">Reference proteome</keyword>
<organism evidence="2 3">
    <name type="scientific">Paracoccidioides lutzii (strain ATCC MYA-826 / Pb01)</name>
    <name type="common">Paracoccidioides brasiliensis</name>
    <dbReference type="NCBI Taxonomy" id="502779"/>
    <lineage>
        <taxon>Eukaryota</taxon>
        <taxon>Fungi</taxon>
        <taxon>Dikarya</taxon>
        <taxon>Ascomycota</taxon>
        <taxon>Pezizomycotina</taxon>
        <taxon>Eurotiomycetes</taxon>
        <taxon>Eurotiomycetidae</taxon>
        <taxon>Onygenales</taxon>
        <taxon>Ajellomycetaceae</taxon>
        <taxon>Paracoccidioides</taxon>
    </lineage>
</organism>
<dbReference type="Proteomes" id="UP000002059">
    <property type="component" value="Partially assembled WGS sequence"/>
</dbReference>
<dbReference type="HOGENOM" id="CLU_1050099_0_0_1"/>
<feature type="compositionally biased region" description="Basic and acidic residues" evidence="1">
    <location>
        <begin position="256"/>
        <end position="265"/>
    </location>
</feature>
<sequence>MTSTKNTGGTSSGQLVGIHYSEPRVKMVQFLLERGSTPSDVDKGETVWARFIVSMYLLTIEAKVQFSEQAKSWFEITKLMLLRGADPHMICPVNAQPGKPIEISTTGQTTAMDVLFTIFGADARFDVSELEDLVEQPQRPPQYRNANDSYLQVPGNQQGVNVWRTHSSSSSISSISGQSAMPPSLPAGYSQAGNGGIPTASPPVVEAPDMMVHIQVHERGALSTPPRKKRHSRLSSLFAKILPREKTPPHSPLAPDIRHTKELEW</sequence>
<accession>A0A0A2VLL1</accession>
<evidence type="ECO:0000256" key="1">
    <source>
        <dbReference type="SAM" id="MobiDB-lite"/>
    </source>
</evidence>
<protein>
    <recommendedName>
        <fullName evidence="4">Ankyrin repeat protein</fullName>
    </recommendedName>
</protein>
<dbReference type="GeneID" id="9098809"/>
<name>A0A0A2VLL1_PARBA</name>
<dbReference type="KEGG" id="pbl:PAAG_11452"/>
<dbReference type="AlphaFoldDB" id="A0A0A2VLL1"/>
<reference evidence="2 3" key="1">
    <citation type="journal article" date="2011" name="PLoS Genet.">
        <title>Comparative genomic analysis of human fungal pathogens causing paracoccidioidomycosis.</title>
        <authorList>
            <person name="Desjardins C.A."/>
            <person name="Champion M.D."/>
            <person name="Holder J.W."/>
            <person name="Muszewska A."/>
            <person name="Goldberg J."/>
            <person name="Bailao A.M."/>
            <person name="Brigido M.M."/>
            <person name="Ferreira M.E."/>
            <person name="Garcia A.M."/>
            <person name="Grynberg M."/>
            <person name="Gujja S."/>
            <person name="Heiman D.I."/>
            <person name="Henn M.R."/>
            <person name="Kodira C.D."/>
            <person name="Leon-Narvaez H."/>
            <person name="Longo L.V."/>
            <person name="Ma L.J."/>
            <person name="Malavazi I."/>
            <person name="Matsuo A.L."/>
            <person name="Morais F.V."/>
            <person name="Pereira M."/>
            <person name="Rodriguez-Brito S."/>
            <person name="Sakthikumar S."/>
            <person name="Salem-Izacc S.M."/>
            <person name="Sykes S.M."/>
            <person name="Teixeira M.M."/>
            <person name="Vallejo M.C."/>
            <person name="Walter M.E."/>
            <person name="Yandava C."/>
            <person name="Young S."/>
            <person name="Zeng Q."/>
            <person name="Zucker J."/>
            <person name="Felipe M.S."/>
            <person name="Goldman G.H."/>
            <person name="Haas B.J."/>
            <person name="McEwen J.G."/>
            <person name="Nino-Vega G."/>
            <person name="Puccia R."/>
            <person name="San-Blas G."/>
            <person name="Soares C.M."/>
            <person name="Birren B.W."/>
            <person name="Cuomo C.A."/>
        </authorList>
    </citation>
    <scope>NUCLEOTIDE SEQUENCE [LARGE SCALE GENOMIC DNA]</scope>
    <source>
        <strain evidence="3">ATCC MYA-826 / Pb01</strain>
    </source>
</reference>
<dbReference type="STRING" id="502779.A0A0A2VLL1"/>
<evidence type="ECO:0000313" key="3">
    <source>
        <dbReference type="Proteomes" id="UP000002059"/>
    </source>
</evidence>
<evidence type="ECO:0000313" key="2">
    <source>
        <dbReference type="EMBL" id="KGQ01734.1"/>
    </source>
</evidence>
<dbReference type="EMBL" id="KN293996">
    <property type="protein sequence ID" value="KGQ01734.1"/>
    <property type="molecule type" value="Genomic_DNA"/>
</dbReference>
<dbReference type="RefSeq" id="XP_002795518.2">
    <property type="nucleotide sequence ID" value="XM_002795472.2"/>
</dbReference>